<keyword evidence="2" id="KW-0472">Membrane</keyword>
<dbReference type="Proteomes" id="UP001152320">
    <property type="component" value="Chromosome 13"/>
</dbReference>
<gene>
    <name evidence="4" type="ORF">HOLleu_26843</name>
</gene>
<keyword evidence="2" id="KW-0812">Transmembrane</keyword>
<name>A0A9Q1H0D4_HOLLE</name>
<feature type="signal peptide" evidence="3">
    <location>
        <begin position="1"/>
        <end position="26"/>
    </location>
</feature>
<evidence type="ECO:0000256" key="3">
    <source>
        <dbReference type="SAM" id="SignalP"/>
    </source>
</evidence>
<comment type="caution">
    <text evidence="4">The sequence shown here is derived from an EMBL/GenBank/DDBJ whole genome shotgun (WGS) entry which is preliminary data.</text>
</comment>
<evidence type="ECO:0000313" key="4">
    <source>
        <dbReference type="EMBL" id="KAJ8030417.1"/>
    </source>
</evidence>
<keyword evidence="3" id="KW-0732">Signal</keyword>
<dbReference type="SUPFAM" id="SSF48726">
    <property type="entry name" value="Immunoglobulin"/>
    <property type="match status" value="1"/>
</dbReference>
<dbReference type="InterPro" id="IPR013783">
    <property type="entry name" value="Ig-like_fold"/>
</dbReference>
<dbReference type="EMBL" id="JAIZAY010000013">
    <property type="protein sequence ID" value="KAJ8030417.1"/>
    <property type="molecule type" value="Genomic_DNA"/>
</dbReference>
<feature type="transmembrane region" description="Helical" evidence="2">
    <location>
        <begin position="190"/>
        <end position="211"/>
    </location>
</feature>
<organism evidence="4 5">
    <name type="scientific">Holothuria leucospilota</name>
    <name type="common">Black long sea cucumber</name>
    <name type="synonym">Mertensiothuria leucospilota</name>
    <dbReference type="NCBI Taxonomy" id="206669"/>
    <lineage>
        <taxon>Eukaryota</taxon>
        <taxon>Metazoa</taxon>
        <taxon>Echinodermata</taxon>
        <taxon>Eleutherozoa</taxon>
        <taxon>Echinozoa</taxon>
        <taxon>Holothuroidea</taxon>
        <taxon>Aspidochirotacea</taxon>
        <taxon>Aspidochirotida</taxon>
        <taxon>Holothuriidae</taxon>
        <taxon>Holothuria</taxon>
    </lineage>
</organism>
<evidence type="ECO:0000313" key="5">
    <source>
        <dbReference type="Proteomes" id="UP001152320"/>
    </source>
</evidence>
<evidence type="ECO:0000256" key="1">
    <source>
        <dbReference type="SAM" id="MobiDB-lite"/>
    </source>
</evidence>
<feature type="region of interest" description="Disordered" evidence="1">
    <location>
        <begin position="117"/>
        <end position="137"/>
    </location>
</feature>
<dbReference type="Gene3D" id="2.60.40.10">
    <property type="entry name" value="Immunoglobulins"/>
    <property type="match status" value="1"/>
</dbReference>
<sequence length="223" mass="25026">MEKLLLPANINPVILLLSVSVSILEANNSVQFYFYGSKDDARFLFVDEDVVLMCEAKGFLNPTFKMDLNGDELFDGNRVVAPNQSRFNVNVMGSCLQLTIKRLALSLKGEYTCLASDSSSCHQKRPDRPGTEDHSINDNVEVTQNPFQYVNTNPLEKKAARGSAHTQRRSMLVTESTDMYLRSVTTSRSFIVIMILLQAATFHLTTFTALLQMTKLHHKVLST</sequence>
<keyword evidence="5" id="KW-1185">Reference proteome</keyword>
<feature type="chain" id="PRO_5040421376" evidence="3">
    <location>
        <begin position="27"/>
        <end position="223"/>
    </location>
</feature>
<proteinExistence type="predicted"/>
<keyword evidence="2" id="KW-1133">Transmembrane helix</keyword>
<dbReference type="AlphaFoldDB" id="A0A9Q1H0D4"/>
<dbReference type="InterPro" id="IPR036179">
    <property type="entry name" value="Ig-like_dom_sf"/>
</dbReference>
<accession>A0A9Q1H0D4</accession>
<evidence type="ECO:0000256" key="2">
    <source>
        <dbReference type="SAM" id="Phobius"/>
    </source>
</evidence>
<protein>
    <submittedName>
        <fullName evidence="4">Uncharacterized protein</fullName>
    </submittedName>
</protein>
<reference evidence="4" key="1">
    <citation type="submission" date="2021-10" db="EMBL/GenBank/DDBJ databases">
        <title>Tropical sea cucumber genome reveals ecological adaptation and Cuvierian tubules defense mechanism.</title>
        <authorList>
            <person name="Chen T."/>
        </authorList>
    </citation>
    <scope>NUCLEOTIDE SEQUENCE</scope>
    <source>
        <strain evidence="4">Nanhai2018</strain>
        <tissue evidence="4">Muscle</tissue>
    </source>
</reference>
<feature type="compositionally biased region" description="Basic and acidic residues" evidence="1">
    <location>
        <begin position="124"/>
        <end position="136"/>
    </location>
</feature>